<protein>
    <submittedName>
        <fullName evidence="2">MarR family transcriptional regulator</fullName>
    </submittedName>
</protein>
<sequence length="169" mass="18282">MSQHPADRVDDALIALRRILRATELYERDLAQAVGLTPAKLRVLQLLDAREGDRSTPTTLAHQMGVSQATVTALLDQLEKRGYVTRHRSVADRRQTDVVLAPLGAEALTSAPNALQQHFVQGFARLADWEQAMLIAALERVAAMLNAQGIDAAPVLATGDIRTGVGRAT</sequence>
<dbReference type="Pfam" id="PF12802">
    <property type="entry name" value="MarR_2"/>
    <property type="match status" value="1"/>
</dbReference>
<dbReference type="SMART" id="SM00347">
    <property type="entry name" value="HTH_MARR"/>
    <property type="match status" value="1"/>
</dbReference>
<accession>A0ABT9J9Z4</accession>
<keyword evidence="3" id="KW-1185">Reference proteome</keyword>
<dbReference type="PANTHER" id="PTHR33164:SF89">
    <property type="entry name" value="MARR FAMILY REGULATORY PROTEIN"/>
    <property type="match status" value="1"/>
</dbReference>
<dbReference type="InterPro" id="IPR000835">
    <property type="entry name" value="HTH_MarR-typ"/>
</dbReference>
<dbReference type="PROSITE" id="PS50995">
    <property type="entry name" value="HTH_MARR_2"/>
    <property type="match status" value="1"/>
</dbReference>
<gene>
    <name evidence="2" type="ORF">Q5Y72_05135</name>
</gene>
<evidence type="ECO:0000313" key="2">
    <source>
        <dbReference type="EMBL" id="MDP5306469.1"/>
    </source>
</evidence>
<name>A0ABT9J9Z4_9RHOB</name>
<dbReference type="SUPFAM" id="SSF46785">
    <property type="entry name" value="Winged helix' DNA-binding domain"/>
    <property type="match status" value="1"/>
</dbReference>
<evidence type="ECO:0000259" key="1">
    <source>
        <dbReference type="PROSITE" id="PS50995"/>
    </source>
</evidence>
<dbReference type="InterPro" id="IPR036390">
    <property type="entry name" value="WH_DNA-bd_sf"/>
</dbReference>
<dbReference type="PRINTS" id="PR00598">
    <property type="entry name" value="HTHMARR"/>
</dbReference>
<feature type="domain" description="HTH marR-type" evidence="1">
    <location>
        <begin position="9"/>
        <end position="143"/>
    </location>
</feature>
<dbReference type="InterPro" id="IPR039422">
    <property type="entry name" value="MarR/SlyA-like"/>
</dbReference>
<dbReference type="Gene3D" id="1.10.10.10">
    <property type="entry name" value="Winged helix-like DNA-binding domain superfamily/Winged helix DNA-binding domain"/>
    <property type="match status" value="1"/>
</dbReference>
<comment type="caution">
    <text evidence="2">The sequence shown here is derived from an EMBL/GenBank/DDBJ whole genome shotgun (WGS) entry which is preliminary data.</text>
</comment>
<organism evidence="2 3">
    <name type="scientific">Paracoccus spongiarum</name>
    <dbReference type="NCBI Taxonomy" id="3064387"/>
    <lineage>
        <taxon>Bacteria</taxon>
        <taxon>Pseudomonadati</taxon>
        <taxon>Pseudomonadota</taxon>
        <taxon>Alphaproteobacteria</taxon>
        <taxon>Rhodobacterales</taxon>
        <taxon>Paracoccaceae</taxon>
        <taxon>Paracoccus</taxon>
    </lineage>
</organism>
<evidence type="ECO:0000313" key="3">
    <source>
        <dbReference type="Proteomes" id="UP001224997"/>
    </source>
</evidence>
<dbReference type="EMBL" id="JAVAMQ010000003">
    <property type="protein sequence ID" value="MDP5306469.1"/>
    <property type="molecule type" value="Genomic_DNA"/>
</dbReference>
<proteinExistence type="predicted"/>
<dbReference type="Proteomes" id="UP001224997">
    <property type="component" value="Unassembled WGS sequence"/>
</dbReference>
<dbReference type="RefSeq" id="WP_305962317.1">
    <property type="nucleotide sequence ID" value="NZ_JAVAMQ010000003.1"/>
</dbReference>
<dbReference type="InterPro" id="IPR036388">
    <property type="entry name" value="WH-like_DNA-bd_sf"/>
</dbReference>
<reference evidence="2 3" key="1">
    <citation type="submission" date="2023-08" db="EMBL/GenBank/DDBJ databases">
        <authorList>
            <person name="Park J.-S."/>
        </authorList>
    </citation>
    <scope>NUCLEOTIDE SEQUENCE [LARGE SCALE GENOMIC DNA]</scope>
    <source>
        <strain evidence="2 3">2205BS29-5</strain>
    </source>
</reference>
<dbReference type="PANTHER" id="PTHR33164">
    <property type="entry name" value="TRANSCRIPTIONAL REGULATOR, MARR FAMILY"/>
    <property type="match status" value="1"/>
</dbReference>